<comment type="caution">
    <text evidence="3">The sequence shown here is derived from an EMBL/GenBank/DDBJ whole genome shotgun (WGS) entry which is preliminary data.</text>
</comment>
<reference evidence="3" key="1">
    <citation type="submission" date="2023-07" db="EMBL/GenBank/DDBJ databases">
        <title>A collection of bacterial strains from the Burkholderia cepacia Research Laboratory and Repository.</title>
        <authorList>
            <person name="Lipuma J."/>
            <person name="Spilker T."/>
            <person name="Caverly L."/>
        </authorList>
    </citation>
    <scope>NUCLEOTIDE SEQUENCE</scope>
    <source>
        <strain evidence="3">AU44979</strain>
    </source>
</reference>
<organism evidence="3 4">
    <name type="scientific">Burkholderia contaminans</name>
    <dbReference type="NCBI Taxonomy" id="488447"/>
    <lineage>
        <taxon>Bacteria</taxon>
        <taxon>Pseudomonadati</taxon>
        <taxon>Pseudomonadota</taxon>
        <taxon>Betaproteobacteria</taxon>
        <taxon>Burkholderiales</taxon>
        <taxon>Burkholderiaceae</taxon>
        <taxon>Burkholderia</taxon>
        <taxon>Burkholderia cepacia complex</taxon>
    </lineage>
</organism>
<dbReference type="Proteomes" id="UP001172109">
    <property type="component" value="Unassembled WGS sequence"/>
</dbReference>
<gene>
    <name evidence="3" type="ORF">QZM56_07525</name>
</gene>
<dbReference type="EMBL" id="JAUJQS010000004">
    <property type="protein sequence ID" value="MDN7564347.1"/>
    <property type="molecule type" value="Genomic_DNA"/>
</dbReference>
<keyword evidence="1" id="KW-0812">Transmembrane</keyword>
<keyword evidence="1" id="KW-0472">Membrane</keyword>
<keyword evidence="1" id="KW-1133">Transmembrane helix</keyword>
<dbReference type="RefSeq" id="WP_137909794.1">
    <property type="nucleotide sequence ID" value="NZ_CADEUY010000005.1"/>
</dbReference>
<dbReference type="AlphaFoldDB" id="A0AAP4VGA0"/>
<keyword evidence="2" id="KW-0732">Signal</keyword>
<feature type="transmembrane region" description="Helical" evidence="1">
    <location>
        <begin position="344"/>
        <end position="363"/>
    </location>
</feature>
<evidence type="ECO:0000313" key="4">
    <source>
        <dbReference type="Proteomes" id="UP001172109"/>
    </source>
</evidence>
<feature type="signal peptide" evidence="2">
    <location>
        <begin position="1"/>
        <end position="18"/>
    </location>
</feature>
<feature type="chain" id="PRO_5044475502" evidence="2">
    <location>
        <begin position="19"/>
        <end position="369"/>
    </location>
</feature>
<proteinExistence type="predicted"/>
<name>A0AAP4VGA0_9BURK</name>
<evidence type="ECO:0000313" key="3">
    <source>
        <dbReference type="EMBL" id="MDN7564347.1"/>
    </source>
</evidence>
<evidence type="ECO:0000256" key="1">
    <source>
        <dbReference type="SAM" id="Phobius"/>
    </source>
</evidence>
<evidence type="ECO:0000256" key="2">
    <source>
        <dbReference type="SAM" id="SignalP"/>
    </source>
</evidence>
<sequence>MKKILSGLLALVCSTAFAQNYPSPTYNNLTVQGTATLTNHPLAVSSGGTNSATASGTALDNITGFSSTGFLTRTGAGAYSFQSLTNGIALSNIAQIAANTLLGNATGSTANVTAVAVTGCNGTAQALQWTNGSGFQCNSNIATSGANANITSLSGLTTALSVSQGGTGRQTLTSHGVLVGEGAAAINQLAVGTTGQVLVGATGADPAFGTTVAGLTFTSALTPQTTGGIVGTTLADNANAGSVGEFLSASVPSGSAIALTSTTPANVTSVLLSAGDWDCRGSIAYAVSAGAASMQAGINTVSATIPAANTTGSMSSISLASGNFGTTTLAIAPGRFNVSSSTTVYLVANATFASGTVSAYGFLGCRRVR</sequence>
<protein>
    <submittedName>
        <fullName evidence="3">Uncharacterized protein</fullName>
    </submittedName>
</protein>
<accession>A0AAP4VGA0</accession>